<accession>A0A0D0BZR6</accession>
<keyword evidence="2" id="KW-1185">Reference proteome</keyword>
<gene>
    <name evidence="1" type="ORF">GYMLUDRAFT_252604</name>
</gene>
<proteinExistence type="predicted"/>
<name>A0A0D0BZR6_9AGAR</name>
<dbReference type="AlphaFoldDB" id="A0A0D0BZR6"/>
<dbReference type="OrthoDB" id="3061353at2759"/>
<evidence type="ECO:0000313" key="2">
    <source>
        <dbReference type="Proteomes" id="UP000053593"/>
    </source>
</evidence>
<organism evidence="1 2">
    <name type="scientific">Collybiopsis luxurians FD-317 M1</name>
    <dbReference type="NCBI Taxonomy" id="944289"/>
    <lineage>
        <taxon>Eukaryota</taxon>
        <taxon>Fungi</taxon>
        <taxon>Dikarya</taxon>
        <taxon>Basidiomycota</taxon>
        <taxon>Agaricomycotina</taxon>
        <taxon>Agaricomycetes</taxon>
        <taxon>Agaricomycetidae</taxon>
        <taxon>Agaricales</taxon>
        <taxon>Marasmiineae</taxon>
        <taxon>Omphalotaceae</taxon>
        <taxon>Collybiopsis</taxon>
        <taxon>Collybiopsis luxurians</taxon>
    </lineage>
</organism>
<dbReference type="EMBL" id="KN834882">
    <property type="protein sequence ID" value="KIK50857.1"/>
    <property type="molecule type" value="Genomic_DNA"/>
</dbReference>
<reference evidence="1 2" key="1">
    <citation type="submission" date="2014-04" db="EMBL/GenBank/DDBJ databases">
        <title>Evolutionary Origins and Diversification of the Mycorrhizal Mutualists.</title>
        <authorList>
            <consortium name="DOE Joint Genome Institute"/>
            <consortium name="Mycorrhizal Genomics Consortium"/>
            <person name="Kohler A."/>
            <person name="Kuo A."/>
            <person name="Nagy L.G."/>
            <person name="Floudas D."/>
            <person name="Copeland A."/>
            <person name="Barry K.W."/>
            <person name="Cichocki N."/>
            <person name="Veneault-Fourrey C."/>
            <person name="LaButti K."/>
            <person name="Lindquist E.A."/>
            <person name="Lipzen A."/>
            <person name="Lundell T."/>
            <person name="Morin E."/>
            <person name="Murat C."/>
            <person name="Riley R."/>
            <person name="Ohm R."/>
            <person name="Sun H."/>
            <person name="Tunlid A."/>
            <person name="Henrissat B."/>
            <person name="Grigoriev I.V."/>
            <person name="Hibbett D.S."/>
            <person name="Martin F."/>
        </authorList>
    </citation>
    <scope>NUCLEOTIDE SEQUENCE [LARGE SCALE GENOMIC DNA]</scope>
    <source>
        <strain evidence="1 2">FD-317 M1</strain>
    </source>
</reference>
<sequence>MFMAQKLDIEASLVAYLGTTARARRFRNHQQRLGAVLSGVWSYLFLRRAALLAPSMCPLDVFVAHRLVPALAKILRPMGFQYCSARLELFPDHQQRFQETFESNETWACGSKEEAILYCFTNEEVIIHVFGATHGILHAIFAQESTILHNLISATDAWSVFPSSTFDSQEPTPIITHKTFSFITGGCQGSFGVNVSHFSGAPGKEFLLGPHQLGDGSMWKWRLSLPIAIENGNITSFLPLHGWSVVYGAARFQIIYRLSDCNFLADEYCMPRFINIIVKSYEHIAFDCDDDWLVDLVIACHQRNKTVLSQLSSIFNLYPLCLRETRTMW</sequence>
<dbReference type="HOGENOM" id="CLU_748134_0_0_1"/>
<protein>
    <submittedName>
        <fullName evidence="1">Uncharacterized protein</fullName>
    </submittedName>
</protein>
<evidence type="ECO:0000313" key="1">
    <source>
        <dbReference type="EMBL" id="KIK50857.1"/>
    </source>
</evidence>
<dbReference type="Proteomes" id="UP000053593">
    <property type="component" value="Unassembled WGS sequence"/>
</dbReference>